<dbReference type="Pfam" id="PF01156">
    <property type="entry name" value="IU_nuc_hydro"/>
    <property type="match status" value="1"/>
</dbReference>
<dbReference type="Gene3D" id="3.90.245.10">
    <property type="entry name" value="Ribonucleoside hydrolase-like"/>
    <property type="match status" value="1"/>
</dbReference>
<evidence type="ECO:0000259" key="3">
    <source>
        <dbReference type="Pfam" id="PF01156"/>
    </source>
</evidence>
<keyword evidence="1" id="KW-0378">Hydrolase</keyword>
<dbReference type="OrthoDB" id="9797882at2"/>
<name>A0A347ZQU0_9CHLR</name>
<feature type="domain" description="Inosine/uridine-preferring nucleoside hydrolase" evidence="3">
    <location>
        <begin position="5"/>
        <end position="301"/>
    </location>
</feature>
<dbReference type="AlphaFoldDB" id="A0A347ZQU0"/>
<dbReference type="InterPro" id="IPR015910">
    <property type="entry name" value="I/U_nuclsd_hydro_CS"/>
</dbReference>
<dbReference type="EMBL" id="QUMS01000001">
    <property type="protein sequence ID" value="REG11774.1"/>
    <property type="molecule type" value="Genomic_DNA"/>
</dbReference>
<reference evidence="4 5" key="1">
    <citation type="submission" date="2018-08" db="EMBL/GenBank/DDBJ databases">
        <title>Genomic Encyclopedia of Type Strains, Phase IV (KMG-IV): sequencing the most valuable type-strain genomes for metagenomic binning, comparative biology and taxonomic classification.</title>
        <authorList>
            <person name="Goeker M."/>
        </authorList>
    </citation>
    <scope>NUCLEOTIDE SEQUENCE [LARGE SCALE GENOMIC DNA]</scope>
    <source>
        <strain evidence="4 5">DSM 23923</strain>
    </source>
</reference>
<dbReference type="InterPro" id="IPR001910">
    <property type="entry name" value="Inosine/uridine_hydrolase_dom"/>
</dbReference>
<comment type="caution">
    <text evidence="4">The sequence shown here is derived from an EMBL/GenBank/DDBJ whole genome shotgun (WGS) entry which is preliminary data.</text>
</comment>
<dbReference type="RefSeq" id="WP_116224889.1">
    <property type="nucleotide sequence ID" value="NZ_AP018437.1"/>
</dbReference>
<dbReference type="PANTHER" id="PTHR46190:SF1">
    <property type="entry name" value="SI:CH211-201H21.5"/>
    <property type="match status" value="1"/>
</dbReference>
<dbReference type="SUPFAM" id="SSF53590">
    <property type="entry name" value="Nucleoside hydrolase"/>
    <property type="match status" value="1"/>
</dbReference>
<protein>
    <submittedName>
        <fullName evidence="4">Purine nucleosidase</fullName>
    </submittedName>
</protein>
<accession>A0A347ZQU0</accession>
<keyword evidence="5" id="KW-1185">Reference proteome</keyword>
<dbReference type="Proteomes" id="UP000256388">
    <property type="component" value="Unassembled WGS sequence"/>
</dbReference>
<organism evidence="4 5">
    <name type="scientific">Pelolinea submarina</name>
    <dbReference type="NCBI Taxonomy" id="913107"/>
    <lineage>
        <taxon>Bacteria</taxon>
        <taxon>Bacillati</taxon>
        <taxon>Chloroflexota</taxon>
        <taxon>Anaerolineae</taxon>
        <taxon>Anaerolineales</taxon>
        <taxon>Anaerolineaceae</taxon>
        <taxon>Pelolinea</taxon>
    </lineage>
</organism>
<dbReference type="PROSITE" id="PS01247">
    <property type="entry name" value="IUNH"/>
    <property type="match status" value="1"/>
</dbReference>
<proteinExistence type="predicted"/>
<sequence>MRHFLIDTDTASDDAVAMLMALREPSVRVEAVTVVAGNCPLNVCVRNALITIEKANTYTPPVYAGRHGPMLRPLVTAEFVHGQDGMGDMDLPEPALKAANGHAVNAIIETARRFPGELEVVTLGPLTNLALALLMEPQLEDWIKRVYVMGGGGLGPGNMSPVAEFNFMVDAEAVHVLLSSKVPKSIVGWDVCQADDAYIHPQDIERLKASSELGRFVVRCNETLIQFNHQLGLEGFDLPDPTTVAAALYPEMITRQFESYTYVDHQSDKGYGQFVVDFQRLTTEKENATIVASLDGQMFKDKLIELLADQ</sequence>
<evidence type="ECO:0000313" key="5">
    <source>
        <dbReference type="Proteomes" id="UP000256388"/>
    </source>
</evidence>
<dbReference type="GO" id="GO:0016799">
    <property type="term" value="F:hydrolase activity, hydrolyzing N-glycosyl compounds"/>
    <property type="evidence" value="ECO:0007669"/>
    <property type="project" value="InterPro"/>
</dbReference>
<evidence type="ECO:0000256" key="2">
    <source>
        <dbReference type="ARBA" id="ARBA00023295"/>
    </source>
</evidence>
<keyword evidence="2" id="KW-0326">Glycosidase</keyword>
<dbReference type="InterPro" id="IPR036452">
    <property type="entry name" value="Ribo_hydro-like"/>
</dbReference>
<evidence type="ECO:0000256" key="1">
    <source>
        <dbReference type="ARBA" id="ARBA00022801"/>
    </source>
</evidence>
<gene>
    <name evidence="4" type="ORF">DFR64_1666</name>
</gene>
<evidence type="ECO:0000313" key="4">
    <source>
        <dbReference type="EMBL" id="REG11774.1"/>
    </source>
</evidence>
<dbReference type="PANTHER" id="PTHR46190">
    <property type="entry name" value="SI:CH211-201H21.5-RELATED"/>
    <property type="match status" value="1"/>
</dbReference>
<dbReference type="InterPro" id="IPR052775">
    <property type="entry name" value="IUN_hydrolase"/>
</dbReference>